<reference evidence="2 3" key="1">
    <citation type="submission" date="2024-03" db="EMBL/GenBank/DDBJ databases">
        <authorList>
            <person name="Martinez-Hernandez J."/>
        </authorList>
    </citation>
    <scope>NUCLEOTIDE SEQUENCE [LARGE SCALE GENOMIC DNA]</scope>
</reference>
<dbReference type="Proteomes" id="UP001497480">
    <property type="component" value="Unassembled WGS sequence"/>
</dbReference>
<dbReference type="EMBL" id="CAXHTB010000006">
    <property type="protein sequence ID" value="CAL0307615.1"/>
    <property type="molecule type" value="Genomic_DNA"/>
</dbReference>
<dbReference type="AlphaFoldDB" id="A0AAV1WE37"/>
<evidence type="ECO:0000256" key="1">
    <source>
        <dbReference type="SAM" id="MobiDB-lite"/>
    </source>
</evidence>
<dbReference type="PANTHER" id="PTHR33356:SF37">
    <property type="match status" value="1"/>
</dbReference>
<keyword evidence="3" id="KW-1185">Reference proteome</keyword>
<proteinExistence type="predicted"/>
<name>A0AAV1WE37_LUPLU</name>
<evidence type="ECO:0000313" key="3">
    <source>
        <dbReference type="Proteomes" id="UP001497480"/>
    </source>
</evidence>
<feature type="compositionally biased region" description="Polar residues" evidence="1">
    <location>
        <begin position="130"/>
        <end position="141"/>
    </location>
</feature>
<comment type="caution">
    <text evidence="2">The sequence shown here is derived from an EMBL/GenBank/DDBJ whole genome shotgun (WGS) entry which is preliminary data.</text>
</comment>
<sequence length="379" mass="41985">MAQPSDYAEIDKNGFNATELETEFGFPSEFPYEFDSLGLENLNSPLESVAGSTETESSDEEDFFAGLTRRLSQPSLYETRLSQLTVPISNSNKTEFQKKVRVISGSPQSTLSGIGYWSGPSPGSGDVSPNESSRVPSPNTTSFSNNALDSIYATAEQIAMLKIKDDVSKLDFQNRGIHSSFPQHVAVENHSTQLFNLNHASQMSYHQLKQQCGSVWERESNPTFSTYQHQLQLQNKNRNIGCVKCTHPFPQPAWHPQQQNQLVQGHVGSGSRPVLNGGSSVKRGCAGTGVFLPRQYVVPSEPRSKASSASVIVPAKVLHALNSNIEDLNATAQRFVYANGADYNALLARRNAILMQQKLNLQREEARSYKTRLPHEWTY</sequence>
<gene>
    <name evidence="2" type="ORF">LLUT_LOCUS8675</name>
</gene>
<evidence type="ECO:0000313" key="2">
    <source>
        <dbReference type="EMBL" id="CAL0307615.1"/>
    </source>
</evidence>
<dbReference type="PANTHER" id="PTHR33356">
    <property type="entry name" value="TIP41-LIKE PROTEIN"/>
    <property type="match status" value="1"/>
</dbReference>
<accession>A0AAV1WE37</accession>
<organism evidence="2 3">
    <name type="scientific">Lupinus luteus</name>
    <name type="common">European yellow lupine</name>
    <dbReference type="NCBI Taxonomy" id="3873"/>
    <lineage>
        <taxon>Eukaryota</taxon>
        <taxon>Viridiplantae</taxon>
        <taxon>Streptophyta</taxon>
        <taxon>Embryophyta</taxon>
        <taxon>Tracheophyta</taxon>
        <taxon>Spermatophyta</taxon>
        <taxon>Magnoliopsida</taxon>
        <taxon>eudicotyledons</taxon>
        <taxon>Gunneridae</taxon>
        <taxon>Pentapetalae</taxon>
        <taxon>rosids</taxon>
        <taxon>fabids</taxon>
        <taxon>Fabales</taxon>
        <taxon>Fabaceae</taxon>
        <taxon>Papilionoideae</taxon>
        <taxon>50 kb inversion clade</taxon>
        <taxon>genistoids sensu lato</taxon>
        <taxon>core genistoids</taxon>
        <taxon>Genisteae</taxon>
        <taxon>Lupinus</taxon>
    </lineage>
</organism>
<feature type="region of interest" description="Disordered" evidence="1">
    <location>
        <begin position="113"/>
        <end position="141"/>
    </location>
</feature>
<feature type="compositionally biased region" description="Low complexity" evidence="1">
    <location>
        <begin position="118"/>
        <end position="129"/>
    </location>
</feature>
<protein>
    <submittedName>
        <fullName evidence="2">Uncharacterized protein</fullName>
    </submittedName>
</protein>